<proteinExistence type="predicted"/>
<feature type="region of interest" description="Disordered" evidence="1">
    <location>
        <begin position="97"/>
        <end position="157"/>
    </location>
</feature>
<reference evidence="3 4" key="1">
    <citation type="submission" date="2024-05" db="EMBL/GenBank/DDBJ databases">
        <title>A draft genome resource for the thread blight pathogen Marasmius tenuissimus strain MS-2.</title>
        <authorList>
            <person name="Yulfo-Soto G.E."/>
            <person name="Baruah I.K."/>
            <person name="Amoako-Attah I."/>
            <person name="Bukari Y."/>
            <person name="Meinhardt L.W."/>
            <person name="Bailey B.A."/>
            <person name="Cohen S.P."/>
        </authorList>
    </citation>
    <scope>NUCLEOTIDE SEQUENCE [LARGE SCALE GENOMIC DNA]</scope>
    <source>
        <strain evidence="3 4">MS-2</strain>
    </source>
</reference>
<feature type="transmembrane region" description="Helical" evidence="2">
    <location>
        <begin position="162"/>
        <end position="185"/>
    </location>
</feature>
<keyword evidence="2" id="KW-0812">Transmembrane</keyword>
<protein>
    <submittedName>
        <fullName evidence="3">Uncharacterized protein</fullName>
    </submittedName>
</protein>
<evidence type="ECO:0000256" key="1">
    <source>
        <dbReference type="SAM" id="MobiDB-lite"/>
    </source>
</evidence>
<sequence>MPATGQNATVQWSRDPSKDPRNFQLVWRFIDRPAAKLPGIFVDVLQDIAQDVAQVQYPAPGRYHIAIFAVTPDHPTGDFICTGAQAIEVLAPSNSISISSGPSSISTTSTGDEEGETSSRTNDASTSKNREGSKTTLFPGFPSTTAESPPHNASQIPSSTRIAVGPIVGGAIGGVLALGLILFAFRWYLQKRRSKAQGPLNIDPFPAHHSEPKALSPGSGDTTTQQPLEVNQDDRYIGRDPDAKVEHQPLVHLRYAEDASSTTPVVRNGVDDTNVAPAALPRPGIEVFTTDELVVALNQRLQEEGRWEIDESLPGYPESDQGRSR</sequence>
<keyword evidence="2" id="KW-0472">Membrane</keyword>
<comment type="caution">
    <text evidence="3">The sequence shown here is derived from an EMBL/GenBank/DDBJ whole genome shotgun (WGS) entry which is preliminary data.</text>
</comment>
<dbReference type="Proteomes" id="UP001437256">
    <property type="component" value="Unassembled WGS sequence"/>
</dbReference>
<gene>
    <name evidence="3" type="ORF">AAF712_016788</name>
</gene>
<feature type="region of interest" description="Disordered" evidence="1">
    <location>
        <begin position="199"/>
        <end position="226"/>
    </location>
</feature>
<evidence type="ECO:0000313" key="3">
    <source>
        <dbReference type="EMBL" id="KAL0056607.1"/>
    </source>
</evidence>
<organism evidence="3 4">
    <name type="scientific">Marasmius tenuissimus</name>
    <dbReference type="NCBI Taxonomy" id="585030"/>
    <lineage>
        <taxon>Eukaryota</taxon>
        <taxon>Fungi</taxon>
        <taxon>Dikarya</taxon>
        <taxon>Basidiomycota</taxon>
        <taxon>Agaricomycotina</taxon>
        <taxon>Agaricomycetes</taxon>
        <taxon>Agaricomycetidae</taxon>
        <taxon>Agaricales</taxon>
        <taxon>Marasmiineae</taxon>
        <taxon>Marasmiaceae</taxon>
        <taxon>Marasmius</taxon>
    </lineage>
</organism>
<feature type="compositionally biased region" description="Polar residues" evidence="1">
    <location>
        <begin position="142"/>
        <end position="157"/>
    </location>
</feature>
<evidence type="ECO:0000313" key="4">
    <source>
        <dbReference type="Proteomes" id="UP001437256"/>
    </source>
</evidence>
<keyword evidence="2" id="KW-1133">Transmembrane helix</keyword>
<keyword evidence="4" id="KW-1185">Reference proteome</keyword>
<name>A0ABR2Z7Z9_9AGAR</name>
<accession>A0ABR2Z7Z9</accession>
<evidence type="ECO:0000256" key="2">
    <source>
        <dbReference type="SAM" id="Phobius"/>
    </source>
</evidence>
<dbReference type="EMBL" id="JBBXMP010001209">
    <property type="protein sequence ID" value="KAL0056607.1"/>
    <property type="molecule type" value="Genomic_DNA"/>
</dbReference>
<feature type="compositionally biased region" description="Low complexity" evidence="1">
    <location>
        <begin position="97"/>
        <end position="110"/>
    </location>
</feature>
<feature type="region of interest" description="Disordered" evidence="1">
    <location>
        <begin position="304"/>
        <end position="325"/>
    </location>
</feature>